<gene>
    <name evidence="9" type="ORF">LOTGIDRAFT_177643</name>
</gene>
<dbReference type="InterPro" id="IPR024977">
    <property type="entry name" value="Apc4-like_WD40_dom"/>
</dbReference>
<dbReference type="InterPro" id="IPR036322">
    <property type="entry name" value="WD40_repeat_dom_sf"/>
</dbReference>
<dbReference type="PROSITE" id="PS50896">
    <property type="entry name" value="LISH"/>
    <property type="match status" value="1"/>
</dbReference>
<dbReference type="Proteomes" id="UP000030746">
    <property type="component" value="Unassembled WGS sequence"/>
</dbReference>
<dbReference type="Pfam" id="PF00400">
    <property type="entry name" value="WD40"/>
    <property type="match status" value="2"/>
</dbReference>
<dbReference type="SMART" id="SM00320">
    <property type="entry name" value="WD40"/>
    <property type="match status" value="4"/>
</dbReference>
<dbReference type="GO" id="GO:0141039">
    <property type="term" value="F:phosphatidylinositol 3-kinase inhibitor activity"/>
    <property type="evidence" value="ECO:0007669"/>
    <property type="project" value="InterPro"/>
</dbReference>
<evidence type="ECO:0000256" key="2">
    <source>
        <dbReference type="ARBA" id="ARBA00004414"/>
    </source>
</evidence>
<dbReference type="GO" id="GO:0031901">
    <property type="term" value="C:early endosome membrane"/>
    <property type="evidence" value="ECO:0007669"/>
    <property type="project" value="UniProtKB-SubCell"/>
</dbReference>
<keyword evidence="6" id="KW-0853">WD repeat</keyword>
<dbReference type="PANTHER" id="PTHR13083:SF3">
    <property type="entry name" value="WD REPEAT-CONTAINING PROTEIN 91"/>
    <property type="match status" value="1"/>
</dbReference>
<dbReference type="PROSITE" id="PS50294">
    <property type="entry name" value="WD_REPEATS_REGION"/>
    <property type="match status" value="2"/>
</dbReference>
<dbReference type="GO" id="GO:0051898">
    <property type="term" value="P:negative regulation of phosphatidylinositol 3-kinase/protein kinase B signal transduction"/>
    <property type="evidence" value="ECO:0007669"/>
    <property type="project" value="InterPro"/>
</dbReference>
<keyword evidence="10" id="KW-1185">Reference proteome</keyword>
<dbReference type="RefSeq" id="XP_009066514.1">
    <property type="nucleotide sequence ID" value="XM_009068266.1"/>
</dbReference>
<evidence type="ECO:0000313" key="9">
    <source>
        <dbReference type="EMBL" id="ESO82720.1"/>
    </source>
</evidence>
<evidence type="ECO:0000313" key="10">
    <source>
        <dbReference type="Proteomes" id="UP000030746"/>
    </source>
</evidence>
<feature type="repeat" description="WD" evidence="6">
    <location>
        <begin position="359"/>
        <end position="390"/>
    </location>
</feature>
<evidence type="ECO:0000256" key="5">
    <source>
        <dbReference type="ARBA" id="ARBA00022753"/>
    </source>
</evidence>
<dbReference type="KEGG" id="lgi:LOTGIDRAFT_177643"/>
<dbReference type="InterPro" id="IPR015943">
    <property type="entry name" value="WD40/YVTN_repeat-like_dom_sf"/>
</dbReference>
<dbReference type="SUPFAM" id="SSF50978">
    <property type="entry name" value="WD40 repeat-like"/>
    <property type="match status" value="1"/>
</dbReference>
<dbReference type="HOGENOM" id="CLU_022078_0_0_1"/>
<feature type="repeat" description="WD" evidence="6">
    <location>
        <begin position="506"/>
        <end position="547"/>
    </location>
</feature>
<dbReference type="Pfam" id="PF23138">
    <property type="entry name" value="CTLH_Armc9"/>
    <property type="match status" value="1"/>
</dbReference>
<dbReference type="GO" id="GO:0045022">
    <property type="term" value="P:early endosome to late endosome transport"/>
    <property type="evidence" value="ECO:0007669"/>
    <property type="project" value="InterPro"/>
</dbReference>
<dbReference type="OrthoDB" id="193023at2759"/>
<evidence type="ECO:0000256" key="6">
    <source>
        <dbReference type="PROSITE-ProRule" id="PRU00221"/>
    </source>
</evidence>
<dbReference type="InterPro" id="IPR039724">
    <property type="entry name" value="WDR91"/>
</dbReference>
<name>V3ZK09_LOTGI</name>
<comment type="similarity">
    <text evidence="3">Belongs to the WD repeat WDR91 family.</text>
</comment>
<feature type="repeat" description="WD" evidence="6">
    <location>
        <begin position="652"/>
        <end position="690"/>
    </location>
</feature>
<dbReference type="InterPro" id="IPR006594">
    <property type="entry name" value="LisH"/>
</dbReference>
<dbReference type="InterPro" id="IPR056327">
    <property type="entry name" value="ARMC9_CTLH-like_dom"/>
</dbReference>
<dbReference type="GO" id="GO:0031902">
    <property type="term" value="C:late endosome membrane"/>
    <property type="evidence" value="ECO:0007669"/>
    <property type="project" value="UniProtKB-SubCell"/>
</dbReference>
<protein>
    <recommendedName>
        <fullName evidence="4">WD repeat-containing protein 91</fullName>
    </recommendedName>
</protein>
<dbReference type="Gene3D" id="2.130.10.10">
    <property type="entry name" value="YVTN repeat-like/Quinoprotein amine dehydrogenase"/>
    <property type="match status" value="3"/>
</dbReference>
<keyword evidence="5" id="KW-0967">Endosome</keyword>
<dbReference type="AlphaFoldDB" id="V3ZK09"/>
<comment type="subcellular location">
    <subcellularLocation>
        <location evidence="1">Early endosome membrane</location>
        <topology evidence="1">Peripheral membrane protein</topology>
    </subcellularLocation>
    <subcellularLocation>
        <location evidence="2">Late endosome membrane</location>
    </subcellularLocation>
</comment>
<organism evidence="9 10">
    <name type="scientific">Lottia gigantea</name>
    <name type="common">Giant owl limpet</name>
    <dbReference type="NCBI Taxonomy" id="225164"/>
    <lineage>
        <taxon>Eukaryota</taxon>
        <taxon>Metazoa</taxon>
        <taxon>Spiralia</taxon>
        <taxon>Lophotrochozoa</taxon>
        <taxon>Mollusca</taxon>
        <taxon>Gastropoda</taxon>
        <taxon>Patellogastropoda</taxon>
        <taxon>Lottioidea</taxon>
        <taxon>Lottiidae</taxon>
        <taxon>Lottia</taxon>
    </lineage>
</organism>
<feature type="domain" description="Anaphase-promoting complex subunit 4-like WD40" evidence="7">
    <location>
        <begin position="511"/>
        <end position="562"/>
    </location>
</feature>
<accession>V3ZK09</accession>
<dbReference type="STRING" id="225164.V3ZK09"/>
<proteinExistence type="inferred from homology"/>
<evidence type="ECO:0000256" key="4">
    <source>
        <dbReference type="ARBA" id="ARBA00021116"/>
    </source>
</evidence>
<evidence type="ECO:0000256" key="3">
    <source>
        <dbReference type="ARBA" id="ARBA00006128"/>
    </source>
</evidence>
<dbReference type="PROSITE" id="PS50082">
    <property type="entry name" value="WD_REPEATS_2"/>
    <property type="match status" value="3"/>
</dbReference>
<evidence type="ECO:0000259" key="8">
    <source>
        <dbReference type="Pfam" id="PF23138"/>
    </source>
</evidence>
<reference evidence="9 10" key="1">
    <citation type="journal article" date="2013" name="Nature">
        <title>Insights into bilaterian evolution from three spiralian genomes.</title>
        <authorList>
            <person name="Simakov O."/>
            <person name="Marletaz F."/>
            <person name="Cho S.J."/>
            <person name="Edsinger-Gonzales E."/>
            <person name="Havlak P."/>
            <person name="Hellsten U."/>
            <person name="Kuo D.H."/>
            <person name="Larsson T."/>
            <person name="Lv J."/>
            <person name="Arendt D."/>
            <person name="Savage R."/>
            <person name="Osoegawa K."/>
            <person name="de Jong P."/>
            <person name="Grimwood J."/>
            <person name="Chapman J.A."/>
            <person name="Shapiro H."/>
            <person name="Aerts A."/>
            <person name="Otillar R.P."/>
            <person name="Terry A.Y."/>
            <person name="Boore J.L."/>
            <person name="Grigoriev I.V."/>
            <person name="Lindberg D.R."/>
            <person name="Seaver E.C."/>
            <person name="Weisblat D.A."/>
            <person name="Putnam N.H."/>
            <person name="Rokhsar D.S."/>
        </authorList>
    </citation>
    <scope>NUCLEOTIDE SEQUENCE [LARGE SCALE GENOMIC DNA]</scope>
</reference>
<sequence>MATATSRVDELIKDYLLFRGLTSTLKALENELKTEKEKGLRADKIVEQIQYYIVNNDLLGLRDYWTFLNSRLFLRLEQQYMSSVRRLEVNILKLYIVIASQSNKPEKIVEFFDKMILLADLQNQPEFREWFAFPFIKNPEENPTFMMYFNKQWQDTLMLSLHNFLIPTLLNFEYDHKRMKFLQEENSVLKERVTYSSQQEMAKFEKLILKTMSFQQEFQTCQLLEELFLIYQRYLCCFLINLFHAIVKDLWHELYQKSIESNDRRLKLYQSSFISDKLSKEPTRSSSPDKQKTNRRPLFNLSTGLLSKKKPEVNTATTSKPEISKPVKIKPKPAIVPVTTTKKTISTTPRQTSVVMEEYSEHHSSVSYSRFSPSGQYISSLDVDGIIKLWTWSPQPATIYTVMARSAFLSLEWVNKSDRYLLLGNRNFNIRLLDVKENKTIKEVAVDTVYPRILNITSNPSGLSFICSAAGQRMRNLSSEVNPGSKPGKLMLWDVKTMKMEKQLVLDPNPVAINCSSYNHNGQLLITGGADGIVRLFDIHQCKCISQWNAHDGEVNGVEFSSDETSCYTFGADGKFLQWSIHKPGSKLEELPIHAGASLPFLATSPTGNKELPRGSLFSFDSDGRYILTCDRNKTVIYQADKEFGLKKTMELKGHKSSVTTVDWSPSLDTRVALSGAMDGKIKVSTLLSQ</sequence>
<dbReference type="Pfam" id="PF12894">
    <property type="entry name" value="ANAPC4_WD40"/>
    <property type="match status" value="1"/>
</dbReference>
<feature type="domain" description="ARMC9 CTLH-like" evidence="8">
    <location>
        <begin position="61"/>
        <end position="166"/>
    </location>
</feature>
<dbReference type="OMA" id="KMYLVNA"/>
<dbReference type="EMBL" id="KB203854">
    <property type="protein sequence ID" value="ESO82720.1"/>
    <property type="molecule type" value="Genomic_DNA"/>
</dbReference>
<dbReference type="PANTHER" id="PTHR13083">
    <property type="entry name" value="WD REPEAT-CONTAINING PROTEIN 91"/>
    <property type="match status" value="1"/>
</dbReference>
<dbReference type="InterPro" id="IPR001680">
    <property type="entry name" value="WD40_rpt"/>
</dbReference>
<dbReference type="GeneID" id="20244226"/>
<evidence type="ECO:0000259" key="7">
    <source>
        <dbReference type="Pfam" id="PF12894"/>
    </source>
</evidence>
<dbReference type="CTD" id="20244226"/>
<evidence type="ECO:0000256" key="1">
    <source>
        <dbReference type="ARBA" id="ARBA00004220"/>
    </source>
</evidence>